<gene>
    <name evidence="3" type="ORF">SPI_09470</name>
</gene>
<dbReference type="Pfam" id="PF05686">
    <property type="entry name" value="Glyco_transf_90"/>
    <property type="match status" value="1"/>
</dbReference>
<dbReference type="EMBL" id="AZHD01000032">
    <property type="protein sequence ID" value="OAA53241.1"/>
    <property type="molecule type" value="Genomic_DNA"/>
</dbReference>
<feature type="domain" description="Glycosyl transferase CAP10" evidence="2">
    <location>
        <begin position="22"/>
        <end position="237"/>
    </location>
</feature>
<organism evidence="3 4">
    <name type="scientific">Niveomyces insectorum RCEF 264</name>
    <dbReference type="NCBI Taxonomy" id="1081102"/>
    <lineage>
        <taxon>Eukaryota</taxon>
        <taxon>Fungi</taxon>
        <taxon>Dikarya</taxon>
        <taxon>Ascomycota</taxon>
        <taxon>Pezizomycotina</taxon>
        <taxon>Sordariomycetes</taxon>
        <taxon>Hypocreomycetidae</taxon>
        <taxon>Hypocreales</taxon>
        <taxon>Cordycipitaceae</taxon>
        <taxon>Niveomyces</taxon>
    </lineage>
</organism>
<evidence type="ECO:0000313" key="3">
    <source>
        <dbReference type="EMBL" id="OAA53241.1"/>
    </source>
</evidence>
<reference evidence="3 4" key="1">
    <citation type="journal article" date="2016" name="Genome Biol. Evol.">
        <title>Divergent and convergent evolution of fungal pathogenicity.</title>
        <authorList>
            <person name="Shang Y."/>
            <person name="Xiao G."/>
            <person name="Zheng P."/>
            <person name="Cen K."/>
            <person name="Zhan S."/>
            <person name="Wang C."/>
        </authorList>
    </citation>
    <scope>NUCLEOTIDE SEQUENCE [LARGE SCALE GENOMIC DNA]</scope>
    <source>
        <strain evidence="3 4">RCEF 264</strain>
    </source>
</reference>
<dbReference type="PANTHER" id="PTHR12203:SF63">
    <property type="entry name" value="GLYCOSYL TRANSFERASE CAP10 DOMAIN-CONTAINING PROTEIN"/>
    <property type="match status" value="1"/>
</dbReference>
<dbReference type="PANTHER" id="PTHR12203">
    <property type="entry name" value="KDEL LYS-ASP-GLU-LEU CONTAINING - RELATED"/>
    <property type="match status" value="1"/>
</dbReference>
<feature type="region of interest" description="Disordered" evidence="1">
    <location>
        <begin position="227"/>
        <end position="276"/>
    </location>
</feature>
<name>A0A167LLX4_9HYPO</name>
<dbReference type="SMART" id="SM00672">
    <property type="entry name" value="CAP10"/>
    <property type="match status" value="1"/>
</dbReference>
<dbReference type="InterPro" id="IPR051091">
    <property type="entry name" value="O-Glucosyltr/Glycosyltrsf_90"/>
</dbReference>
<evidence type="ECO:0000313" key="4">
    <source>
        <dbReference type="Proteomes" id="UP000076874"/>
    </source>
</evidence>
<dbReference type="OrthoDB" id="202415at2759"/>
<evidence type="ECO:0000256" key="1">
    <source>
        <dbReference type="SAM" id="MobiDB-lite"/>
    </source>
</evidence>
<proteinExistence type="predicted"/>
<sequence length="378" mass="42197">MLNSRTAALHQLHRAIVTSPELIPDTYFAINIHDQPFGTAWGYSRAANPTFRSKATDDRNFLMPHFAFWAWKLPFVGSIGRAAAAIEQLERNEYPRLADKIPRAVWRGTAWFNSVHNPRLRQNLLAAAKGKDWADVEALNWVGGGGTNGQNASNALAIEDFCRYRYVLHTEGVAYSGRFQFLQMCASVTITPPIQWLQHTTHLIKPVFSSDLRTIAMNAANAVERAANTNIVHKRDKGDPRSTTGQEPTSSATGANNYTRSITTTRRGSRDPAEKRTGLEAWPVSFSGDEANTVFVAPDWSDLEETIAWLEAHPAVAQGIAHRQRDLFVGGGYFSPAAEVCYFRALVRGWSRVVRVDEREWQTKEGTSYEAFTLNNGD</sequence>
<protein>
    <submittedName>
        <fullName evidence="3">Lipopolysaccharide-modifying protein</fullName>
    </submittedName>
</protein>
<dbReference type="AlphaFoldDB" id="A0A167LLX4"/>
<keyword evidence="4" id="KW-1185">Reference proteome</keyword>
<dbReference type="Proteomes" id="UP000076874">
    <property type="component" value="Unassembled WGS sequence"/>
</dbReference>
<comment type="caution">
    <text evidence="3">The sequence shown here is derived from an EMBL/GenBank/DDBJ whole genome shotgun (WGS) entry which is preliminary data.</text>
</comment>
<feature type="compositionally biased region" description="Polar residues" evidence="1">
    <location>
        <begin position="241"/>
        <end position="258"/>
    </location>
</feature>
<dbReference type="InterPro" id="IPR006598">
    <property type="entry name" value="CAP10"/>
</dbReference>
<accession>A0A167LLX4</accession>
<evidence type="ECO:0000259" key="2">
    <source>
        <dbReference type="SMART" id="SM00672"/>
    </source>
</evidence>